<evidence type="ECO:0000256" key="6">
    <source>
        <dbReference type="ARBA" id="ARBA00022989"/>
    </source>
</evidence>
<dbReference type="eggNOG" id="COG2211">
    <property type="taxonomic scope" value="Bacteria"/>
</dbReference>
<keyword evidence="3" id="KW-0813">Transport</keyword>
<dbReference type="Gene3D" id="1.20.1250.20">
    <property type="entry name" value="MFS general substrate transporter like domains"/>
    <property type="match status" value="1"/>
</dbReference>
<dbReference type="RefSeq" id="WP_018082673.1">
    <property type="nucleotide sequence ID" value="NZ_AQWM01000017.1"/>
</dbReference>
<comment type="subcellular location">
    <subcellularLocation>
        <location evidence="1">Cell membrane</location>
        <topology evidence="1">Multi-pass membrane protein</topology>
    </subcellularLocation>
</comment>
<keyword evidence="7 8" id="KW-0472">Membrane</keyword>
<dbReference type="GO" id="GO:0015293">
    <property type="term" value="F:symporter activity"/>
    <property type="evidence" value="ECO:0007669"/>
    <property type="project" value="InterPro"/>
</dbReference>
<evidence type="ECO:0000256" key="5">
    <source>
        <dbReference type="ARBA" id="ARBA00022692"/>
    </source>
</evidence>
<keyword evidence="10" id="KW-1185">Reference proteome</keyword>
<feature type="transmembrane region" description="Helical" evidence="8">
    <location>
        <begin position="151"/>
        <end position="172"/>
    </location>
</feature>
<organism evidence="9 10">
    <name type="scientific">Asticcacaulis benevestitus DSM 16100 = ATCC BAA-896</name>
    <dbReference type="NCBI Taxonomy" id="1121022"/>
    <lineage>
        <taxon>Bacteria</taxon>
        <taxon>Pseudomonadati</taxon>
        <taxon>Pseudomonadota</taxon>
        <taxon>Alphaproteobacteria</taxon>
        <taxon>Caulobacterales</taxon>
        <taxon>Caulobacteraceae</taxon>
        <taxon>Asticcacaulis</taxon>
    </lineage>
</organism>
<name>V4PAP3_9CAUL</name>
<proteinExistence type="inferred from homology"/>
<evidence type="ECO:0000256" key="8">
    <source>
        <dbReference type="SAM" id="Phobius"/>
    </source>
</evidence>
<evidence type="ECO:0000313" key="10">
    <source>
        <dbReference type="Proteomes" id="UP000017837"/>
    </source>
</evidence>
<keyword evidence="4" id="KW-1003">Cell membrane</keyword>
<dbReference type="PATRIC" id="fig|1121022.4.peg.2237"/>
<reference evidence="9 10" key="1">
    <citation type="journal article" date="2014" name="Nature">
        <title>Sequential evolution of bacterial morphology by co-option of a developmental regulator.</title>
        <authorList>
            <person name="Jiang C."/>
            <person name="Brown P.J."/>
            <person name="Ducret A."/>
            <person name="Brun Y.V."/>
        </authorList>
    </citation>
    <scope>NUCLEOTIDE SEQUENCE [LARGE SCALE GENOMIC DNA]</scope>
    <source>
        <strain evidence="9 10">DSM 16100</strain>
    </source>
</reference>
<evidence type="ECO:0008006" key="11">
    <source>
        <dbReference type="Google" id="ProtNLM"/>
    </source>
</evidence>
<protein>
    <recommendedName>
        <fullName evidence="11">Major facilitator superfamily (MFS) profile domain-containing protein</fullName>
    </recommendedName>
</protein>
<feature type="transmembrane region" description="Helical" evidence="8">
    <location>
        <begin position="266"/>
        <end position="288"/>
    </location>
</feature>
<sequence>MAISSRKPLSTVAKKSIYAAVNIPFMIMQAPAFMILPALYIKHAGLELVLVGAILTTLRVLDAVLDPVIGFLSDRTRSRLGRRKPWILVGAVLGGAGTLAAFQPQYSTGYVYFTLAFFLMSLGWTLQEIAHSAWLSELSEDPGERHSLSTWRYNAGMLATAMVPLIPLTGVFKTTEMTPQVMSVAAWLVVIFLVLTIPPMLLLPNGNTHSADVRKVPAKTVLRDMFRNKPFLLFVAIFTAQGLSSGMVSGLYYFYLDTYLGISGQYSYVMLSVYVLFVVGAVLWLYLARWIDKHLIIGICILLTAVTNLGMYVIVPGPYAFWQLFGFFSLAAIATAGAMAAQNAMLSDIVDFGTLQSGESHSGNYFAALTFINKFNLAAGSGIAFVIAGLFGFSVKGANGPVAMAGFFLAIIWIPLALNVLAGLLCWKYPLNRKRLEDIRRQLQSQTLPPEELR</sequence>
<dbReference type="InterPro" id="IPR018043">
    <property type="entry name" value="Na/Gal_symport_CS"/>
</dbReference>
<keyword evidence="5 8" id="KW-0812">Transmembrane</keyword>
<comment type="caution">
    <text evidence="9">The sequence shown here is derived from an EMBL/GenBank/DDBJ whole genome shotgun (WGS) entry which is preliminary data.</text>
</comment>
<evidence type="ECO:0000256" key="2">
    <source>
        <dbReference type="ARBA" id="ARBA00009617"/>
    </source>
</evidence>
<dbReference type="InterPro" id="IPR039672">
    <property type="entry name" value="MFS_2"/>
</dbReference>
<feature type="transmembrane region" description="Helical" evidence="8">
    <location>
        <begin position="407"/>
        <end position="427"/>
    </location>
</feature>
<dbReference type="OrthoDB" id="9764596at2"/>
<evidence type="ECO:0000256" key="1">
    <source>
        <dbReference type="ARBA" id="ARBA00004651"/>
    </source>
</evidence>
<dbReference type="Proteomes" id="UP000017837">
    <property type="component" value="Unassembled WGS sequence"/>
</dbReference>
<keyword evidence="6 8" id="KW-1133">Transmembrane helix</keyword>
<evidence type="ECO:0000256" key="4">
    <source>
        <dbReference type="ARBA" id="ARBA00022475"/>
    </source>
</evidence>
<dbReference type="SUPFAM" id="SSF103473">
    <property type="entry name" value="MFS general substrate transporter"/>
    <property type="match status" value="1"/>
</dbReference>
<dbReference type="PROSITE" id="PS00872">
    <property type="entry name" value="NA_GALACTOSIDE_SYMP"/>
    <property type="match status" value="1"/>
</dbReference>
<dbReference type="GO" id="GO:0008643">
    <property type="term" value="P:carbohydrate transport"/>
    <property type="evidence" value="ECO:0007669"/>
    <property type="project" value="InterPro"/>
</dbReference>
<dbReference type="Pfam" id="PF13347">
    <property type="entry name" value="MFS_2"/>
    <property type="match status" value="1"/>
</dbReference>
<evidence type="ECO:0000256" key="3">
    <source>
        <dbReference type="ARBA" id="ARBA00022448"/>
    </source>
</evidence>
<feature type="transmembrane region" description="Helical" evidence="8">
    <location>
        <begin position="321"/>
        <end position="341"/>
    </location>
</feature>
<feature type="transmembrane region" description="Helical" evidence="8">
    <location>
        <begin position="184"/>
        <end position="204"/>
    </location>
</feature>
<comment type="similarity">
    <text evidence="2">Belongs to the sodium:galactoside symporter (TC 2.A.2) family.</text>
</comment>
<feature type="transmembrane region" description="Helical" evidence="8">
    <location>
        <begin position="375"/>
        <end position="395"/>
    </location>
</feature>
<dbReference type="GO" id="GO:0006814">
    <property type="term" value="P:sodium ion transport"/>
    <property type="evidence" value="ECO:0007669"/>
    <property type="project" value="InterPro"/>
</dbReference>
<dbReference type="GO" id="GO:0005886">
    <property type="term" value="C:plasma membrane"/>
    <property type="evidence" value="ECO:0007669"/>
    <property type="project" value="UniProtKB-SubCell"/>
</dbReference>
<feature type="transmembrane region" description="Helical" evidence="8">
    <location>
        <begin position="231"/>
        <end position="254"/>
    </location>
</feature>
<dbReference type="AlphaFoldDB" id="V4PAP3"/>
<feature type="transmembrane region" description="Helical" evidence="8">
    <location>
        <begin position="295"/>
        <end position="315"/>
    </location>
</feature>
<feature type="transmembrane region" description="Helical" evidence="8">
    <location>
        <begin position="21"/>
        <end position="40"/>
    </location>
</feature>
<feature type="transmembrane region" description="Helical" evidence="8">
    <location>
        <begin position="46"/>
        <end position="65"/>
    </location>
</feature>
<dbReference type="STRING" id="1121022.GCA_000376105_03006"/>
<dbReference type="EMBL" id="AWGB01000020">
    <property type="protein sequence ID" value="ESQ90982.1"/>
    <property type="molecule type" value="Genomic_DNA"/>
</dbReference>
<feature type="transmembrane region" description="Helical" evidence="8">
    <location>
        <begin position="86"/>
        <end position="104"/>
    </location>
</feature>
<evidence type="ECO:0000313" key="9">
    <source>
        <dbReference type="EMBL" id="ESQ90982.1"/>
    </source>
</evidence>
<accession>V4PAP3</accession>
<dbReference type="InterPro" id="IPR036259">
    <property type="entry name" value="MFS_trans_sf"/>
</dbReference>
<feature type="transmembrane region" description="Helical" evidence="8">
    <location>
        <begin position="110"/>
        <end position="130"/>
    </location>
</feature>
<dbReference type="PANTHER" id="PTHR11328">
    <property type="entry name" value="MAJOR FACILITATOR SUPERFAMILY DOMAIN-CONTAINING PROTEIN"/>
    <property type="match status" value="1"/>
</dbReference>
<evidence type="ECO:0000256" key="7">
    <source>
        <dbReference type="ARBA" id="ARBA00023136"/>
    </source>
</evidence>
<gene>
    <name evidence="9" type="ORF">ABENE_11060</name>
</gene>
<dbReference type="PANTHER" id="PTHR11328:SF24">
    <property type="entry name" value="MAJOR FACILITATOR SUPERFAMILY (MFS) PROFILE DOMAIN-CONTAINING PROTEIN"/>
    <property type="match status" value="1"/>
</dbReference>